<name>A0ABS8RKY5_DATST</name>
<comment type="caution">
    <text evidence="1">The sequence shown here is derived from an EMBL/GenBank/DDBJ whole genome shotgun (WGS) entry which is preliminary data.</text>
</comment>
<evidence type="ECO:0000313" key="1">
    <source>
        <dbReference type="EMBL" id="MCD7447451.1"/>
    </source>
</evidence>
<dbReference type="EMBL" id="JACEIK010000037">
    <property type="protein sequence ID" value="MCD7447451.1"/>
    <property type="molecule type" value="Genomic_DNA"/>
</dbReference>
<proteinExistence type="predicted"/>
<dbReference type="Proteomes" id="UP000823775">
    <property type="component" value="Unassembled WGS sequence"/>
</dbReference>
<accession>A0ABS8RKY5</accession>
<sequence length="114" mass="12958">MEFLCSRITAILDQIRYHSPHSSEPQLRIKLNRLFNNLGRFCIPKKRNGSSNNSLQQIVSHWLHERSIAGVGTAATHQFPRPLLNLLSTPFPSEASHLLYFFSPSAVPMLNHPI</sequence>
<reference evidence="1 2" key="1">
    <citation type="journal article" date="2021" name="BMC Genomics">
        <title>Datura genome reveals duplications of psychoactive alkaloid biosynthetic genes and high mutation rate following tissue culture.</title>
        <authorList>
            <person name="Rajewski A."/>
            <person name="Carter-House D."/>
            <person name="Stajich J."/>
            <person name="Litt A."/>
        </authorList>
    </citation>
    <scope>NUCLEOTIDE SEQUENCE [LARGE SCALE GENOMIC DNA]</scope>
    <source>
        <strain evidence="1">AR-01</strain>
    </source>
</reference>
<evidence type="ECO:0000313" key="2">
    <source>
        <dbReference type="Proteomes" id="UP000823775"/>
    </source>
</evidence>
<gene>
    <name evidence="1" type="ORF">HAX54_029717</name>
</gene>
<organism evidence="1 2">
    <name type="scientific">Datura stramonium</name>
    <name type="common">Jimsonweed</name>
    <name type="synonym">Common thornapple</name>
    <dbReference type="NCBI Taxonomy" id="4076"/>
    <lineage>
        <taxon>Eukaryota</taxon>
        <taxon>Viridiplantae</taxon>
        <taxon>Streptophyta</taxon>
        <taxon>Embryophyta</taxon>
        <taxon>Tracheophyta</taxon>
        <taxon>Spermatophyta</taxon>
        <taxon>Magnoliopsida</taxon>
        <taxon>eudicotyledons</taxon>
        <taxon>Gunneridae</taxon>
        <taxon>Pentapetalae</taxon>
        <taxon>asterids</taxon>
        <taxon>lamiids</taxon>
        <taxon>Solanales</taxon>
        <taxon>Solanaceae</taxon>
        <taxon>Solanoideae</taxon>
        <taxon>Datureae</taxon>
        <taxon>Datura</taxon>
    </lineage>
</organism>
<keyword evidence="2" id="KW-1185">Reference proteome</keyword>
<protein>
    <submittedName>
        <fullName evidence="1">Uncharacterized protein</fullName>
    </submittedName>
</protein>